<evidence type="ECO:0000313" key="10">
    <source>
        <dbReference type="EMBL" id="ATS18010.1"/>
    </source>
</evidence>
<dbReference type="EMBL" id="CP018092">
    <property type="protein sequence ID" value="ATS18010.1"/>
    <property type="molecule type" value="Genomic_DNA"/>
</dbReference>
<dbReference type="GO" id="GO:0004141">
    <property type="term" value="F:dethiobiotin synthase activity"/>
    <property type="evidence" value="ECO:0007669"/>
    <property type="project" value="UniProtKB-UniRule"/>
</dbReference>
<dbReference type="GO" id="GO:0005829">
    <property type="term" value="C:cytosol"/>
    <property type="evidence" value="ECO:0007669"/>
    <property type="project" value="TreeGrafter"/>
</dbReference>
<organism evidence="10 11">
    <name type="scientific">Parathermosynechococcus lividus PCC 6715</name>
    <dbReference type="NCBI Taxonomy" id="1917166"/>
    <lineage>
        <taxon>Bacteria</taxon>
        <taxon>Bacillati</taxon>
        <taxon>Cyanobacteriota</taxon>
        <taxon>Cyanophyceae</taxon>
        <taxon>Acaryochloridales</taxon>
        <taxon>Thermosynechococcaceae</taxon>
        <taxon>Parathermosynechococcus</taxon>
    </lineage>
</organism>
<sequence length="231" mass="25438">MEHHCKSLLITGVDTGVGKTVITTALWSYGQQYAPQQQWGIFKPMQSGTAVEPGDRQHYCDTLPLNQTPEEVCPVSFAAPLAPPMAALLEERQIDLVPVWQTYEKLQQRCDRLLVEGIGGLGSPITWEWTVADLAAAWRLPIVLVATVRLGAIAQIVANVALARQYKLELRGLILNCVTPCTDSEIQQWTPPHFLTQLTQVPVLGVLPYGTHSPADLVAIVADWPLDNLWG</sequence>
<dbReference type="PANTHER" id="PTHR43210">
    <property type="entry name" value="DETHIOBIOTIN SYNTHETASE"/>
    <property type="match status" value="1"/>
</dbReference>
<feature type="binding site" evidence="9">
    <location>
        <begin position="208"/>
        <end position="210"/>
    </location>
    <ligand>
        <name>ATP</name>
        <dbReference type="ChEBI" id="CHEBI:30616"/>
    </ligand>
</feature>
<evidence type="ECO:0000313" key="11">
    <source>
        <dbReference type="Proteomes" id="UP000231057"/>
    </source>
</evidence>
<comment type="caution">
    <text evidence="9">Lacks conserved residue(s) required for the propagation of feature annotation.</text>
</comment>
<evidence type="ECO:0000256" key="6">
    <source>
        <dbReference type="ARBA" id="ARBA00022840"/>
    </source>
</evidence>
<comment type="cofactor">
    <cofactor evidence="9">
        <name>Mg(2+)</name>
        <dbReference type="ChEBI" id="CHEBI:18420"/>
    </cofactor>
</comment>
<comment type="subunit">
    <text evidence="9">Homodimer.</text>
</comment>
<comment type="subcellular location">
    <subcellularLocation>
        <location evidence="9">Cytoplasm</location>
    </subcellularLocation>
</comment>
<keyword evidence="1 9" id="KW-0963">Cytoplasm</keyword>
<evidence type="ECO:0000256" key="2">
    <source>
        <dbReference type="ARBA" id="ARBA00022598"/>
    </source>
</evidence>
<dbReference type="Proteomes" id="UP000231057">
    <property type="component" value="Chromosome"/>
</dbReference>
<dbReference type="GO" id="GO:0000287">
    <property type="term" value="F:magnesium ion binding"/>
    <property type="evidence" value="ECO:0007669"/>
    <property type="project" value="UniProtKB-UniRule"/>
</dbReference>
<dbReference type="HAMAP" id="MF_00336">
    <property type="entry name" value="BioD"/>
    <property type="match status" value="1"/>
</dbReference>
<comment type="similarity">
    <text evidence="9">Belongs to the dethiobiotin synthetase family.</text>
</comment>
<feature type="binding site" evidence="9">
    <location>
        <position position="61"/>
    </location>
    <ligand>
        <name>ATP</name>
        <dbReference type="ChEBI" id="CHEBI:30616"/>
    </ligand>
</feature>
<feature type="binding site" evidence="9">
    <location>
        <position position="20"/>
    </location>
    <ligand>
        <name>Mg(2+)</name>
        <dbReference type="ChEBI" id="CHEBI:18420"/>
    </ligand>
</feature>
<keyword evidence="2 9" id="KW-0436">Ligase</keyword>
<reference evidence="10 11" key="1">
    <citation type="submission" date="2016-11" db="EMBL/GenBank/DDBJ databases">
        <title>Complete genome sequence of thermophilic cyanobacteria strain Synechococcus sp. PCC6715.</title>
        <authorList>
            <person name="Tang J."/>
            <person name="Daroch M."/>
            <person name="Liang Y."/>
            <person name="Jiang D."/>
            <person name="Shah M."/>
        </authorList>
    </citation>
    <scope>NUCLEOTIDE SEQUENCE [LARGE SCALE GENOMIC DNA]</scope>
    <source>
        <strain evidence="10 11">PCC 6715</strain>
    </source>
</reference>
<comment type="pathway">
    <text evidence="9">Cofactor biosynthesis; biotin biosynthesis; biotin from 7,8-diaminononanoate: step 1/2.</text>
</comment>
<feature type="binding site" evidence="9">
    <location>
        <position position="47"/>
    </location>
    <ligand>
        <name>substrate</name>
    </ligand>
</feature>
<gene>
    <name evidence="9" type="primary">bioD</name>
    <name evidence="10" type="ORF">BRW62_03780</name>
</gene>
<evidence type="ECO:0000256" key="5">
    <source>
        <dbReference type="ARBA" id="ARBA00022756"/>
    </source>
</evidence>
<evidence type="ECO:0000256" key="8">
    <source>
        <dbReference type="ARBA" id="ARBA00047386"/>
    </source>
</evidence>
<dbReference type="UniPathway" id="UPA00078">
    <property type="reaction ID" value="UER00161"/>
</dbReference>
<dbReference type="InterPro" id="IPR027417">
    <property type="entry name" value="P-loop_NTPase"/>
</dbReference>
<dbReference type="NCBIfam" id="TIGR00347">
    <property type="entry name" value="bioD"/>
    <property type="match status" value="1"/>
</dbReference>
<dbReference type="InterPro" id="IPR004472">
    <property type="entry name" value="DTB_synth_BioD"/>
</dbReference>
<evidence type="ECO:0000256" key="4">
    <source>
        <dbReference type="ARBA" id="ARBA00022741"/>
    </source>
</evidence>
<keyword evidence="6 9" id="KW-0067">ATP-binding</keyword>
<feature type="binding site" evidence="9">
    <location>
        <begin position="116"/>
        <end position="119"/>
    </location>
    <ligand>
        <name>ATP</name>
        <dbReference type="ChEBI" id="CHEBI:30616"/>
    </ligand>
</feature>
<keyword evidence="5 9" id="KW-0093">Biotin biosynthesis</keyword>
<comment type="catalytic activity">
    <reaction evidence="8">
        <text>(7R,8S)-8-amino-7-(carboxyamino)nonanoate + ATP = (4R,5S)-dethiobiotin + ADP + phosphate + H(+)</text>
        <dbReference type="Rhea" id="RHEA:63684"/>
        <dbReference type="ChEBI" id="CHEBI:15378"/>
        <dbReference type="ChEBI" id="CHEBI:30616"/>
        <dbReference type="ChEBI" id="CHEBI:43474"/>
        <dbReference type="ChEBI" id="CHEBI:149470"/>
        <dbReference type="ChEBI" id="CHEBI:149473"/>
        <dbReference type="ChEBI" id="CHEBI:456216"/>
    </reaction>
</comment>
<dbReference type="Gene3D" id="3.40.50.300">
    <property type="entry name" value="P-loop containing nucleotide triphosphate hydrolases"/>
    <property type="match status" value="1"/>
</dbReference>
<dbReference type="GO" id="GO:0005524">
    <property type="term" value="F:ATP binding"/>
    <property type="evidence" value="ECO:0007669"/>
    <property type="project" value="UniProtKB-UniRule"/>
</dbReference>
<protein>
    <recommendedName>
        <fullName evidence="9">ATP-dependent dethiobiotin synthetase BioD</fullName>
        <ecNumber evidence="9">6.3.3.3</ecNumber>
    </recommendedName>
    <alternativeName>
        <fullName evidence="9">DTB synthetase</fullName>
        <shortName evidence="9">DTBS</shortName>
    </alternativeName>
    <alternativeName>
        <fullName evidence="9">Dethiobiotin synthase</fullName>
    </alternativeName>
</protein>
<dbReference type="GO" id="GO:0009102">
    <property type="term" value="P:biotin biosynthetic process"/>
    <property type="evidence" value="ECO:0007669"/>
    <property type="project" value="UniProtKB-UniRule"/>
</dbReference>
<feature type="active site" evidence="9">
    <location>
        <position position="43"/>
    </location>
</feature>
<evidence type="ECO:0000256" key="9">
    <source>
        <dbReference type="HAMAP-Rule" id="MF_00336"/>
    </source>
</evidence>
<proteinExistence type="inferred from homology"/>
<comment type="catalytic activity">
    <reaction evidence="9">
        <text>(7R,8S)-7,8-diammoniononanoate + CO2 + ATP = (4R,5S)-dethiobiotin + ADP + phosphate + 3 H(+)</text>
        <dbReference type="Rhea" id="RHEA:15805"/>
        <dbReference type="ChEBI" id="CHEBI:15378"/>
        <dbReference type="ChEBI" id="CHEBI:16526"/>
        <dbReference type="ChEBI" id="CHEBI:30616"/>
        <dbReference type="ChEBI" id="CHEBI:43474"/>
        <dbReference type="ChEBI" id="CHEBI:149469"/>
        <dbReference type="ChEBI" id="CHEBI:149473"/>
        <dbReference type="ChEBI" id="CHEBI:456216"/>
        <dbReference type="EC" id="6.3.3.3"/>
    </reaction>
</comment>
<dbReference type="SUPFAM" id="SSF52540">
    <property type="entry name" value="P-loop containing nucleoside triphosphate hydrolases"/>
    <property type="match status" value="1"/>
</dbReference>
<dbReference type="PIRSF" id="PIRSF006755">
    <property type="entry name" value="DTB_synth"/>
    <property type="match status" value="1"/>
</dbReference>
<evidence type="ECO:0000256" key="7">
    <source>
        <dbReference type="ARBA" id="ARBA00022842"/>
    </source>
</evidence>
<feature type="binding site" evidence="9">
    <location>
        <begin position="16"/>
        <end position="21"/>
    </location>
    <ligand>
        <name>ATP</name>
        <dbReference type="ChEBI" id="CHEBI:30616"/>
    </ligand>
</feature>
<feature type="binding site" evidence="9">
    <location>
        <begin position="176"/>
        <end position="177"/>
    </location>
    <ligand>
        <name>ATP</name>
        <dbReference type="ChEBI" id="CHEBI:30616"/>
    </ligand>
</feature>
<keyword evidence="11" id="KW-1185">Reference proteome</keyword>
<feature type="binding site" evidence="9">
    <location>
        <position position="61"/>
    </location>
    <ligand>
        <name>Mg(2+)</name>
        <dbReference type="ChEBI" id="CHEBI:18420"/>
    </ligand>
</feature>
<dbReference type="Pfam" id="PF13500">
    <property type="entry name" value="AAA_26"/>
    <property type="match status" value="1"/>
</dbReference>
<dbReference type="EC" id="6.3.3.3" evidence="9"/>
<keyword evidence="3 9" id="KW-0479">Metal-binding</keyword>
<reference evidence="11" key="2">
    <citation type="journal article" date="2022" name="Front. Microbiol.">
        <title>Comparative Genomic Analysis Revealed Distinct Molecular Components and Organization of CO2-Concentrating Mechanism in Thermophilic Cyanobacteria.</title>
        <authorList>
            <person name="Tang J."/>
            <person name="Zhou H."/>
            <person name="Yao D."/>
            <person name="Riaz S."/>
            <person name="You D."/>
            <person name="Klepacz-Smolka A."/>
            <person name="Daroch M."/>
        </authorList>
    </citation>
    <scope>NUCLEOTIDE SEQUENCE [LARGE SCALE GENOMIC DNA]</scope>
    <source>
        <strain evidence="11">PCC 6715</strain>
    </source>
</reference>
<dbReference type="AlphaFoldDB" id="A0A2D2Q0I2"/>
<evidence type="ECO:0000256" key="1">
    <source>
        <dbReference type="ARBA" id="ARBA00022490"/>
    </source>
</evidence>
<evidence type="ECO:0000256" key="3">
    <source>
        <dbReference type="ARBA" id="ARBA00022723"/>
    </source>
</evidence>
<accession>A0A2D2Q0I2</accession>
<feature type="binding site" evidence="9">
    <location>
        <position position="116"/>
    </location>
    <ligand>
        <name>Mg(2+)</name>
        <dbReference type="ChEBI" id="CHEBI:18420"/>
    </ligand>
</feature>
<keyword evidence="4 9" id="KW-0547">Nucleotide-binding</keyword>
<dbReference type="PANTHER" id="PTHR43210:SF2">
    <property type="entry name" value="ATP-DEPENDENT DETHIOBIOTIN SYNTHETASE BIOD 2"/>
    <property type="match status" value="1"/>
</dbReference>
<name>A0A2D2Q0I2_PARLV</name>
<dbReference type="KEGG" id="slw:BRW62_03780"/>
<keyword evidence="7 9" id="KW-0460">Magnesium</keyword>
<comment type="function">
    <text evidence="9">Catalyzes a mechanistically unusual reaction, the ATP-dependent insertion of CO2 between the N7 and N8 nitrogen atoms of 7,8-diaminopelargonic acid (DAPA, also called 7,8-diammoniononanoate) to form a ureido ring.</text>
</comment>
<dbReference type="CDD" id="cd03109">
    <property type="entry name" value="DTBS"/>
    <property type="match status" value="1"/>
</dbReference>
<dbReference type="RefSeq" id="WP_198406219.1">
    <property type="nucleotide sequence ID" value="NZ_CP018092.1"/>
</dbReference>